<dbReference type="EMBL" id="JABWDY010001256">
    <property type="protein sequence ID" value="KAF5207563.1"/>
    <property type="molecule type" value="Genomic_DNA"/>
</dbReference>
<dbReference type="GO" id="GO:0033612">
    <property type="term" value="F:receptor serine/threonine kinase binding"/>
    <property type="evidence" value="ECO:0007669"/>
    <property type="project" value="InterPro"/>
</dbReference>
<reference evidence="2 3" key="1">
    <citation type="submission" date="2020-06" db="EMBL/GenBank/DDBJ databases">
        <title>Transcriptomic and genomic resources for Thalictrum thalictroides and T. hernandezii: Facilitating candidate gene discovery in an emerging model plant lineage.</title>
        <authorList>
            <person name="Arias T."/>
            <person name="Riano-Pachon D.M."/>
            <person name="Di Stilio V.S."/>
        </authorList>
    </citation>
    <scope>NUCLEOTIDE SEQUENCE [LARGE SCALE GENOMIC DNA]</scope>
    <source>
        <strain evidence="3">cv. WT478/WT964</strain>
        <tissue evidence="2">Leaves</tissue>
    </source>
</reference>
<dbReference type="Proteomes" id="UP000554482">
    <property type="component" value="Unassembled WGS sequence"/>
</dbReference>
<evidence type="ECO:0000313" key="2">
    <source>
        <dbReference type="EMBL" id="KAF5207563.1"/>
    </source>
</evidence>
<feature type="compositionally biased region" description="Basic and acidic residues" evidence="1">
    <location>
        <begin position="71"/>
        <end position="80"/>
    </location>
</feature>
<keyword evidence="3" id="KW-1185">Reference proteome</keyword>
<proteinExistence type="predicted"/>
<feature type="compositionally biased region" description="Low complexity" evidence="1">
    <location>
        <begin position="55"/>
        <end position="66"/>
    </location>
</feature>
<evidence type="ECO:0000256" key="1">
    <source>
        <dbReference type="SAM" id="MobiDB-lite"/>
    </source>
</evidence>
<dbReference type="GO" id="GO:0048046">
    <property type="term" value="C:apoplast"/>
    <property type="evidence" value="ECO:0007669"/>
    <property type="project" value="TreeGrafter"/>
</dbReference>
<sequence>MLLLLHSNSHFIIHTSSDATKESNNSMDMENFNMRKFGMRVNYTVPVPSVNNRRSPSSQHQSSSSSWKQKRVFDADEHEVPSGPNPIANR</sequence>
<dbReference type="AlphaFoldDB" id="A0A7J6XDK6"/>
<dbReference type="InterPro" id="IPR037495">
    <property type="entry name" value="CLE41/42/44"/>
</dbReference>
<gene>
    <name evidence="2" type="ORF">FRX31_002852</name>
</gene>
<accession>A0A7J6XDK6</accession>
<comment type="caution">
    <text evidence="2">The sequence shown here is derived from an EMBL/GenBank/DDBJ whole genome shotgun (WGS) entry which is preliminary data.</text>
</comment>
<dbReference type="PANTHER" id="PTHR35301:SF6">
    <property type="entry name" value="CLAVATA3_ESR (CLE)-RELATED PROTEIN 42"/>
    <property type="match status" value="1"/>
</dbReference>
<dbReference type="PANTHER" id="PTHR35301">
    <property type="entry name" value="CLAVATA3/ESR (CLE)-RELATED PROTEIN 41-RELATED"/>
    <property type="match status" value="1"/>
</dbReference>
<protein>
    <submittedName>
        <fullName evidence="2">Uncharacterized protein</fullName>
    </submittedName>
</protein>
<evidence type="ECO:0000313" key="3">
    <source>
        <dbReference type="Proteomes" id="UP000554482"/>
    </source>
</evidence>
<feature type="region of interest" description="Disordered" evidence="1">
    <location>
        <begin position="46"/>
        <end position="90"/>
    </location>
</feature>
<name>A0A7J6XDK6_THATH</name>
<dbReference type="GO" id="GO:0010089">
    <property type="term" value="P:xylem development"/>
    <property type="evidence" value="ECO:0007669"/>
    <property type="project" value="InterPro"/>
</dbReference>
<dbReference type="OrthoDB" id="1939007at2759"/>
<organism evidence="2 3">
    <name type="scientific">Thalictrum thalictroides</name>
    <name type="common">Rue-anemone</name>
    <name type="synonym">Anemone thalictroides</name>
    <dbReference type="NCBI Taxonomy" id="46969"/>
    <lineage>
        <taxon>Eukaryota</taxon>
        <taxon>Viridiplantae</taxon>
        <taxon>Streptophyta</taxon>
        <taxon>Embryophyta</taxon>
        <taxon>Tracheophyta</taxon>
        <taxon>Spermatophyta</taxon>
        <taxon>Magnoliopsida</taxon>
        <taxon>Ranunculales</taxon>
        <taxon>Ranunculaceae</taxon>
        <taxon>Thalictroideae</taxon>
        <taxon>Thalictrum</taxon>
    </lineage>
</organism>